<dbReference type="GO" id="GO:0007021">
    <property type="term" value="P:tubulin complex assembly"/>
    <property type="evidence" value="ECO:0007669"/>
    <property type="project" value="InterPro"/>
</dbReference>
<dbReference type="EMBL" id="JMKJ01000581">
    <property type="protein sequence ID" value="KGG50399.1"/>
    <property type="molecule type" value="Genomic_DNA"/>
</dbReference>
<dbReference type="Pfam" id="PF23579">
    <property type="entry name" value="ARM_TBCD"/>
    <property type="match status" value="1"/>
</dbReference>
<dbReference type="AlphaFoldDB" id="A0A098VNQ8"/>
<organism evidence="3 4">
    <name type="scientific">Mitosporidium daphniae</name>
    <dbReference type="NCBI Taxonomy" id="1485682"/>
    <lineage>
        <taxon>Eukaryota</taxon>
        <taxon>Fungi</taxon>
        <taxon>Fungi incertae sedis</taxon>
        <taxon>Microsporidia</taxon>
        <taxon>Mitosporidium</taxon>
    </lineage>
</organism>
<dbReference type="HOGENOM" id="CLU_368044_0_0_1"/>
<sequence>MSCNHSIDEQAEEEQMHVPDTSPSNVDNLLSQIFDGKLLHSRPVLSLSAAKNITKPIDPISRLYLLIEGFSNNAIVFDAYLHPIVERIFANFSTGLAYEDPRSIFCYNLLYLCSRIRGHKAFSHYFPTSIEWFRYNLNVTYQLYVLESGSCKDLIELKYCTVLWMDQLLKLPFKLLDLDPSKVGRVPDSITYGWDQTKLLSFLYEGAPLLEDSQAIGCAYLLYYYAKSCDSQCLDQRMVFAISEKLCISPQCTAVQRVLLKLYSAFYLCFEENVVSKSRILEACVESLKCRLLFFEVFLDGVAHGVNVRDLACFCAWSFARNTPFNDTEHLQRLLDALISVSFVDREIQIRRAAASAFQELVGRKAGLNHYINLLPLINYYSVSNPKECLRASMVDLDSYSDKHGAFLLLKYYVLNFPGPLVPFRESIVSLLCTTFSWASTKLLLENSDAIPLLCSICELLEVLMREAPHFSITDDLALHVARFCVFLFDIENVNFIERAVYPFAQRGFSLFTDRLKAKNGDLLQKIFSALLAKISSSSVKTVSLSDTHVLSLYSIKCLRHLMPKCTHVVSEALLDQVYESLNSAIFFYKYTKNGEQGYQIRNLALLLTMELGSVFTPPSPARDNAEHYILRLCFDRNEVTRNSAIKLLPNIAQKYPFVGPSPSLSSIVSNLHLFPSPLKASILKGIIFFLGDIASPLHTEILDSLQLDRSLYPLVFELFAQCKLNSIAFDSFCSFFLFLFSMDGLRSFLASPDCSQ</sequence>
<dbReference type="InterPro" id="IPR058033">
    <property type="entry name" value="ARM_TBCD_2nd"/>
</dbReference>
<dbReference type="GO" id="GO:0000226">
    <property type="term" value="P:microtubule cytoskeleton organization"/>
    <property type="evidence" value="ECO:0007669"/>
    <property type="project" value="TreeGrafter"/>
</dbReference>
<dbReference type="RefSeq" id="XP_013236835.1">
    <property type="nucleotide sequence ID" value="XM_013381381.1"/>
</dbReference>
<protein>
    <recommendedName>
        <fullName evidence="2">Tubulin-folding cofactor D ARM repeats domain-containing protein</fullName>
    </recommendedName>
</protein>
<dbReference type="GO" id="GO:0005096">
    <property type="term" value="F:GTPase activator activity"/>
    <property type="evidence" value="ECO:0007669"/>
    <property type="project" value="InterPro"/>
</dbReference>
<evidence type="ECO:0000313" key="4">
    <source>
        <dbReference type="Proteomes" id="UP000029725"/>
    </source>
</evidence>
<gene>
    <name evidence="3" type="ORF">DI09_71p20</name>
</gene>
<keyword evidence="4" id="KW-1185">Reference proteome</keyword>
<dbReference type="GeneID" id="25260710"/>
<dbReference type="InterPro" id="IPR016024">
    <property type="entry name" value="ARM-type_fold"/>
</dbReference>
<feature type="region of interest" description="Disordered" evidence="1">
    <location>
        <begin position="1"/>
        <end position="22"/>
    </location>
</feature>
<dbReference type="PANTHER" id="PTHR12658:SF0">
    <property type="entry name" value="TUBULIN-SPECIFIC CHAPERONE D"/>
    <property type="match status" value="1"/>
</dbReference>
<dbReference type="InterPro" id="IPR033162">
    <property type="entry name" value="TBCD"/>
</dbReference>
<dbReference type="VEuPathDB" id="MicrosporidiaDB:DI09_71p20"/>
<dbReference type="SUPFAM" id="SSF48371">
    <property type="entry name" value="ARM repeat"/>
    <property type="match status" value="1"/>
</dbReference>
<accession>A0A098VNQ8</accession>
<dbReference type="GO" id="GO:0007023">
    <property type="term" value="P:post-chaperonin tubulin folding pathway"/>
    <property type="evidence" value="ECO:0007669"/>
    <property type="project" value="InterPro"/>
</dbReference>
<name>A0A098VNQ8_9MICR</name>
<dbReference type="PANTHER" id="PTHR12658">
    <property type="entry name" value="BETA-TUBULIN COFACTOR D"/>
    <property type="match status" value="1"/>
</dbReference>
<evidence type="ECO:0000313" key="3">
    <source>
        <dbReference type="EMBL" id="KGG50399.1"/>
    </source>
</evidence>
<dbReference type="Gene3D" id="1.25.10.10">
    <property type="entry name" value="Leucine-rich Repeat Variant"/>
    <property type="match status" value="1"/>
</dbReference>
<comment type="caution">
    <text evidence="3">The sequence shown here is derived from an EMBL/GenBank/DDBJ whole genome shotgun (WGS) entry which is preliminary data.</text>
</comment>
<evidence type="ECO:0000256" key="1">
    <source>
        <dbReference type="SAM" id="MobiDB-lite"/>
    </source>
</evidence>
<dbReference type="GO" id="GO:0048487">
    <property type="term" value="F:beta-tubulin binding"/>
    <property type="evidence" value="ECO:0007669"/>
    <property type="project" value="InterPro"/>
</dbReference>
<evidence type="ECO:0000259" key="2">
    <source>
        <dbReference type="Pfam" id="PF25767"/>
    </source>
</evidence>
<reference evidence="3 4" key="1">
    <citation type="submission" date="2014-04" db="EMBL/GenBank/DDBJ databases">
        <title>A new species of microsporidia sheds light on the evolution of extreme parasitism.</title>
        <authorList>
            <person name="Haag K.L."/>
            <person name="James T.Y."/>
            <person name="Larsson R."/>
            <person name="Schaer T.M."/>
            <person name="Refardt D."/>
            <person name="Pombert J.-F."/>
            <person name="Ebert D."/>
        </authorList>
    </citation>
    <scope>NUCLEOTIDE SEQUENCE [LARGE SCALE GENOMIC DNA]</scope>
    <source>
        <strain evidence="3 4">UGP3</strain>
        <tissue evidence="3">Spores</tissue>
    </source>
</reference>
<proteinExistence type="predicted"/>
<feature type="domain" description="Tubulin-folding cofactor D ARM repeats" evidence="2">
    <location>
        <begin position="291"/>
        <end position="370"/>
    </location>
</feature>
<dbReference type="Proteomes" id="UP000029725">
    <property type="component" value="Unassembled WGS sequence"/>
</dbReference>
<dbReference type="OrthoDB" id="10253476at2759"/>
<dbReference type="Pfam" id="PF25767">
    <property type="entry name" value="ARM_TBCD_2nd"/>
    <property type="match status" value="1"/>
</dbReference>
<dbReference type="InterPro" id="IPR011989">
    <property type="entry name" value="ARM-like"/>
</dbReference>